<dbReference type="EMBL" id="JAODNV010000006">
    <property type="protein sequence ID" value="MCT8989653.1"/>
    <property type="molecule type" value="Genomic_DNA"/>
</dbReference>
<feature type="region of interest" description="Disordered" evidence="7">
    <location>
        <begin position="35"/>
        <end position="59"/>
    </location>
</feature>
<evidence type="ECO:0000256" key="6">
    <source>
        <dbReference type="ARBA" id="ARBA00023288"/>
    </source>
</evidence>
<keyword evidence="3" id="KW-0472">Membrane</keyword>
<dbReference type="PROSITE" id="PS51257">
    <property type="entry name" value="PROKAR_LIPOPROTEIN"/>
    <property type="match status" value="1"/>
</dbReference>
<comment type="subcellular location">
    <subcellularLocation>
        <location evidence="1">Cell outer membrane</location>
        <topology evidence="1">Lipid-anchor</topology>
    </subcellularLocation>
</comment>
<keyword evidence="2 8" id="KW-0732">Signal</keyword>
<dbReference type="NCBIfam" id="NF047847">
    <property type="entry name" value="SS_mature_LptM"/>
    <property type="match status" value="1"/>
</dbReference>
<dbReference type="InterPro" id="IPR032831">
    <property type="entry name" value="LptM_cons"/>
</dbReference>
<protein>
    <submittedName>
        <fullName evidence="9">Lipoprotein</fullName>
    </submittedName>
</protein>
<evidence type="ECO:0000256" key="7">
    <source>
        <dbReference type="SAM" id="MobiDB-lite"/>
    </source>
</evidence>
<evidence type="ECO:0000313" key="9">
    <source>
        <dbReference type="EMBL" id="MCT8989653.1"/>
    </source>
</evidence>
<evidence type="ECO:0000256" key="8">
    <source>
        <dbReference type="SAM" id="SignalP"/>
    </source>
</evidence>
<evidence type="ECO:0000313" key="10">
    <source>
        <dbReference type="Proteomes" id="UP001149009"/>
    </source>
</evidence>
<comment type="caution">
    <text evidence="9">The sequence shown here is derived from an EMBL/GenBank/DDBJ whole genome shotgun (WGS) entry which is preliminary data.</text>
</comment>
<dbReference type="GO" id="GO:0009279">
    <property type="term" value="C:cell outer membrane"/>
    <property type="evidence" value="ECO:0007669"/>
    <property type="project" value="UniProtKB-SubCell"/>
</dbReference>
<dbReference type="Pfam" id="PF13627">
    <property type="entry name" value="LptM_cons"/>
    <property type="match status" value="1"/>
</dbReference>
<name>A0A9X2X6R9_9HYPH</name>
<keyword evidence="5" id="KW-0998">Cell outer membrane</keyword>
<reference evidence="9" key="1">
    <citation type="submission" date="2022-08" db="EMBL/GenBank/DDBJ databases">
        <title>Chelativorans sichuanense sp. nov., a paraffin oil-degrading bacterium isolated from a mixture of oil-based drill cuttings and paddy soil.</title>
        <authorList>
            <person name="Yu J."/>
            <person name="Liu H."/>
            <person name="Chen Q."/>
        </authorList>
    </citation>
    <scope>NUCLEOTIDE SEQUENCE</scope>
    <source>
        <strain evidence="9">SCAU 2101</strain>
    </source>
</reference>
<gene>
    <name evidence="9" type="ORF">NYR54_04995</name>
</gene>
<dbReference type="Proteomes" id="UP001149009">
    <property type="component" value="Unassembled WGS sequence"/>
</dbReference>
<proteinExistence type="predicted"/>
<evidence type="ECO:0000256" key="3">
    <source>
        <dbReference type="ARBA" id="ARBA00023136"/>
    </source>
</evidence>
<keyword evidence="6 9" id="KW-0449">Lipoprotein</keyword>
<feature type="compositionally biased region" description="Basic and acidic residues" evidence="7">
    <location>
        <begin position="36"/>
        <end position="46"/>
    </location>
</feature>
<evidence type="ECO:0000256" key="1">
    <source>
        <dbReference type="ARBA" id="ARBA00004459"/>
    </source>
</evidence>
<keyword evidence="4" id="KW-0564">Palmitate</keyword>
<evidence type="ECO:0000256" key="2">
    <source>
        <dbReference type="ARBA" id="ARBA00022729"/>
    </source>
</evidence>
<evidence type="ECO:0000256" key="4">
    <source>
        <dbReference type="ARBA" id="ARBA00023139"/>
    </source>
</evidence>
<sequence length="67" mass="7411">MTVRRTLTFLLLGLSVGLAACGRKGPLDTPYQAAVEAREEAERNDEPLPPAPEPPVRDRPFILDRLI</sequence>
<dbReference type="RefSeq" id="WP_261514511.1">
    <property type="nucleotide sequence ID" value="NZ_JAODNV010000006.1"/>
</dbReference>
<accession>A0A9X2X6R9</accession>
<feature type="chain" id="PRO_5040740836" evidence="8">
    <location>
        <begin position="20"/>
        <end position="67"/>
    </location>
</feature>
<organism evidence="9 10">
    <name type="scientific">Chelativorans petroleitrophicus</name>
    <dbReference type="NCBI Taxonomy" id="2975484"/>
    <lineage>
        <taxon>Bacteria</taxon>
        <taxon>Pseudomonadati</taxon>
        <taxon>Pseudomonadota</taxon>
        <taxon>Alphaproteobacteria</taxon>
        <taxon>Hyphomicrobiales</taxon>
        <taxon>Phyllobacteriaceae</taxon>
        <taxon>Chelativorans</taxon>
    </lineage>
</organism>
<dbReference type="AlphaFoldDB" id="A0A9X2X6R9"/>
<keyword evidence="10" id="KW-1185">Reference proteome</keyword>
<evidence type="ECO:0000256" key="5">
    <source>
        <dbReference type="ARBA" id="ARBA00023237"/>
    </source>
</evidence>
<feature type="signal peptide" evidence="8">
    <location>
        <begin position="1"/>
        <end position="19"/>
    </location>
</feature>